<dbReference type="PANTHER" id="PTHR47245">
    <property type="entry name" value="PEPTIDYLPROLYL ISOMERASE"/>
    <property type="match status" value="1"/>
</dbReference>
<dbReference type="SUPFAM" id="SSF109998">
    <property type="entry name" value="Triger factor/SurA peptide-binding domain-like"/>
    <property type="match status" value="1"/>
</dbReference>
<dbReference type="InterPro" id="IPR050245">
    <property type="entry name" value="PrsA_foldase"/>
</dbReference>
<dbReference type="InterPro" id="IPR046357">
    <property type="entry name" value="PPIase_dom_sf"/>
</dbReference>
<evidence type="ECO:0000259" key="9">
    <source>
        <dbReference type="PROSITE" id="PS50198"/>
    </source>
</evidence>
<dbReference type="STRING" id="419481.SAMN05216233_108162"/>
<organism evidence="10 11">
    <name type="scientific">Desulfoluna spongiiphila</name>
    <dbReference type="NCBI Taxonomy" id="419481"/>
    <lineage>
        <taxon>Bacteria</taxon>
        <taxon>Pseudomonadati</taxon>
        <taxon>Thermodesulfobacteriota</taxon>
        <taxon>Desulfobacteria</taxon>
        <taxon>Desulfobacterales</taxon>
        <taxon>Desulfolunaceae</taxon>
        <taxon>Desulfoluna</taxon>
    </lineage>
</organism>
<dbReference type="EC" id="5.2.1.8" evidence="2"/>
<dbReference type="Pfam" id="PF09312">
    <property type="entry name" value="SurA_N"/>
    <property type="match status" value="1"/>
</dbReference>
<comment type="catalytic activity">
    <reaction evidence="1">
        <text>[protein]-peptidylproline (omega=180) = [protein]-peptidylproline (omega=0)</text>
        <dbReference type="Rhea" id="RHEA:16237"/>
        <dbReference type="Rhea" id="RHEA-COMP:10747"/>
        <dbReference type="Rhea" id="RHEA-COMP:10748"/>
        <dbReference type="ChEBI" id="CHEBI:83833"/>
        <dbReference type="ChEBI" id="CHEBI:83834"/>
        <dbReference type="EC" id="5.2.1.8"/>
    </reaction>
</comment>
<protein>
    <recommendedName>
        <fullName evidence="2">peptidylprolyl isomerase</fullName>
        <ecNumber evidence="2">5.2.1.8</ecNumber>
    </recommendedName>
</protein>
<dbReference type="PANTHER" id="PTHR47245:SF1">
    <property type="entry name" value="FOLDASE PROTEIN PRSA"/>
    <property type="match status" value="1"/>
</dbReference>
<evidence type="ECO:0000313" key="11">
    <source>
        <dbReference type="Proteomes" id="UP000198870"/>
    </source>
</evidence>
<keyword evidence="6 7" id="KW-0413">Isomerase</keyword>
<evidence type="ECO:0000313" key="10">
    <source>
        <dbReference type="EMBL" id="SCY40475.1"/>
    </source>
</evidence>
<evidence type="ECO:0000256" key="7">
    <source>
        <dbReference type="PROSITE-ProRule" id="PRU00278"/>
    </source>
</evidence>
<evidence type="ECO:0000256" key="2">
    <source>
        <dbReference type="ARBA" id="ARBA00013194"/>
    </source>
</evidence>
<dbReference type="Proteomes" id="UP000198870">
    <property type="component" value="Unassembled WGS sequence"/>
</dbReference>
<keyword evidence="3 8" id="KW-0732">Signal</keyword>
<dbReference type="SUPFAM" id="SSF54534">
    <property type="entry name" value="FKBP-like"/>
    <property type="match status" value="1"/>
</dbReference>
<dbReference type="PROSITE" id="PS50198">
    <property type="entry name" value="PPIC_PPIASE_2"/>
    <property type="match status" value="1"/>
</dbReference>
<keyword evidence="11" id="KW-1185">Reference proteome</keyword>
<accession>A0A1G5FMF7</accession>
<reference evidence="10 11" key="1">
    <citation type="submission" date="2016-10" db="EMBL/GenBank/DDBJ databases">
        <authorList>
            <person name="de Groot N.N."/>
        </authorList>
    </citation>
    <scope>NUCLEOTIDE SEQUENCE [LARGE SCALE GENOMIC DNA]</scope>
    <source>
        <strain evidence="10 11">AA1</strain>
    </source>
</reference>
<dbReference type="GO" id="GO:0003755">
    <property type="term" value="F:peptidyl-prolyl cis-trans isomerase activity"/>
    <property type="evidence" value="ECO:0007669"/>
    <property type="project" value="UniProtKB-KW"/>
</dbReference>
<dbReference type="InterPro" id="IPR000297">
    <property type="entry name" value="PPIase_PpiC"/>
</dbReference>
<keyword evidence="4" id="KW-0574">Periplasm</keyword>
<dbReference type="OrthoDB" id="14196at2"/>
<dbReference type="InterPro" id="IPR015391">
    <property type="entry name" value="SurA_N"/>
</dbReference>
<feature type="domain" description="PpiC" evidence="9">
    <location>
        <begin position="160"/>
        <end position="262"/>
    </location>
</feature>
<dbReference type="Gene3D" id="3.10.50.40">
    <property type="match status" value="1"/>
</dbReference>
<feature type="signal peptide" evidence="8">
    <location>
        <begin position="1"/>
        <end position="25"/>
    </location>
</feature>
<gene>
    <name evidence="10" type="ORF">SAMN05216233_108162</name>
</gene>
<name>A0A1G5FMF7_9BACT</name>
<evidence type="ECO:0000256" key="1">
    <source>
        <dbReference type="ARBA" id="ARBA00000971"/>
    </source>
</evidence>
<dbReference type="Pfam" id="PF13145">
    <property type="entry name" value="Rotamase_2"/>
    <property type="match status" value="1"/>
</dbReference>
<feature type="chain" id="PRO_5011786419" description="peptidylprolyl isomerase" evidence="8">
    <location>
        <begin position="26"/>
        <end position="309"/>
    </location>
</feature>
<dbReference type="EMBL" id="FMUX01000008">
    <property type="protein sequence ID" value="SCY40475.1"/>
    <property type="molecule type" value="Genomic_DNA"/>
</dbReference>
<dbReference type="AlphaFoldDB" id="A0A1G5FMF7"/>
<dbReference type="InterPro" id="IPR027304">
    <property type="entry name" value="Trigger_fact/SurA_dom_sf"/>
</dbReference>
<proteinExistence type="predicted"/>
<keyword evidence="5 7" id="KW-0697">Rotamase</keyword>
<evidence type="ECO:0000256" key="5">
    <source>
        <dbReference type="ARBA" id="ARBA00023110"/>
    </source>
</evidence>
<dbReference type="RefSeq" id="WP_092211014.1">
    <property type="nucleotide sequence ID" value="NZ_FMUX01000008.1"/>
</dbReference>
<sequence>MLKPLARLLAATSAFLMLSAGGAGAMEIASVNDEAITLQELNYAVQTLPEYRKLQQEVLKRVIINTLYYQESVKAGTKVDESLVDSNYEKLKSKFTADKVDFDQLLRSQGKTAADIKNGIRKQLMVQAFIADIDKKAGIEITDEEAKLFYDEQPSLFSTPEKVRVSHIHIALPADATDDEIKKGLEKIQAVEKELDAGKPFAEVAKARSNAVDAKNGGDVGFITKDSPVAKSLLDASFSLKKGERSGIIKSLDGYHIIEVTDRKSPSTMGFDEVKDSIKNNMTKERLQIQRAYFEKSMADKADIKIHLK</sequence>
<dbReference type="Gene3D" id="1.10.4030.10">
    <property type="entry name" value="Porin chaperone SurA, peptide-binding domain"/>
    <property type="match status" value="1"/>
</dbReference>
<evidence type="ECO:0000256" key="3">
    <source>
        <dbReference type="ARBA" id="ARBA00022729"/>
    </source>
</evidence>
<evidence type="ECO:0000256" key="8">
    <source>
        <dbReference type="SAM" id="SignalP"/>
    </source>
</evidence>
<evidence type="ECO:0000256" key="6">
    <source>
        <dbReference type="ARBA" id="ARBA00023235"/>
    </source>
</evidence>
<evidence type="ECO:0000256" key="4">
    <source>
        <dbReference type="ARBA" id="ARBA00022764"/>
    </source>
</evidence>